<dbReference type="EMBL" id="JBAWKY010000001">
    <property type="protein sequence ID" value="MEI4461231.1"/>
    <property type="molecule type" value="Genomic_DNA"/>
</dbReference>
<proteinExistence type="predicted"/>
<organism evidence="2 5">
    <name type="scientific">Exiguobacterium indicum</name>
    <dbReference type="NCBI Taxonomy" id="296995"/>
    <lineage>
        <taxon>Bacteria</taxon>
        <taxon>Bacillati</taxon>
        <taxon>Bacillota</taxon>
        <taxon>Bacilli</taxon>
        <taxon>Bacillales</taxon>
        <taxon>Bacillales Family XII. Incertae Sedis</taxon>
        <taxon>Exiguobacterium</taxon>
    </lineage>
</organism>
<gene>
    <name evidence="2" type="ORF">AS033_05035</name>
    <name evidence="3" type="ORF">RSA11_01645</name>
    <name evidence="4" type="ORF">SZL87_02205</name>
</gene>
<keyword evidence="1" id="KW-0812">Transmembrane</keyword>
<accession>A0A0V8GKH1</accession>
<dbReference type="Proteomes" id="UP000072605">
    <property type="component" value="Unassembled WGS sequence"/>
</dbReference>
<keyword evidence="7" id="KW-1185">Reference proteome</keyword>
<sequence>MDIQLVRTVLIILLVIAFLVIVSRRTKENLRWSLIGEAFGEKGEDLLKDAARLEAADLDIRVERGVKTSFLFRRFSKDLDDRVAVYVLKEDLDQAEDILASRPRR</sequence>
<protein>
    <submittedName>
        <fullName evidence="2">Uncharacterized protein</fullName>
    </submittedName>
</protein>
<evidence type="ECO:0000313" key="6">
    <source>
        <dbReference type="Proteomes" id="UP000072605"/>
    </source>
</evidence>
<evidence type="ECO:0000313" key="7">
    <source>
        <dbReference type="Proteomes" id="UP001387110"/>
    </source>
</evidence>
<evidence type="ECO:0000313" key="4">
    <source>
        <dbReference type="EMBL" id="MEI4461231.1"/>
    </source>
</evidence>
<comment type="caution">
    <text evidence="2">The sequence shown here is derived from an EMBL/GenBank/DDBJ whole genome shotgun (WGS) entry which is preliminary data.</text>
</comment>
<evidence type="ECO:0000256" key="1">
    <source>
        <dbReference type="SAM" id="Phobius"/>
    </source>
</evidence>
<dbReference type="AlphaFoldDB" id="A0A0V8GKH1"/>
<dbReference type="Proteomes" id="UP000053797">
    <property type="component" value="Unassembled WGS sequence"/>
</dbReference>
<evidence type="ECO:0000313" key="2">
    <source>
        <dbReference type="EMBL" id="KSU50748.1"/>
    </source>
</evidence>
<evidence type="ECO:0000313" key="5">
    <source>
        <dbReference type="Proteomes" id="UP000053797"/>
    </source>
</evidence>
<dbReference type="Proteomes" id="UP001387110">
    <property type="component" value="Unassembled WGS sequence"/>
</dbReference>
<dbReference type="GeneID" id="90837020"/>
<reference evidence="4 7" key="3">
    <citation type="submission" date="2023-12" db="EMBL/GenBank/DDBJ databases">
        <authorList>
            <person name="Easwaran N."/>
            <person name="Lazarus H.P.S."/>
        </authorList>
    </citation>
    <scope>NUCLEOTIDE SEQUENCE [LARGE SCALE GENOMIC DNA]</scope>
    <source>
        <strain evidence="4 7">VIT-2023</strain>
    </source>
</reference>
<reference evidence="3 6" key="2">
    <citation type="journal article" date="2016" name="Front. Microbiol.">
        <title>Genomic Resource of Rice Seed Associated Bacteria.</title>
        <authorList>
            <person name="Midha S."/>
            <person name="Bansal K."/>
            <person name="Sharma S."/>
            <person name="Kumar N."/>
            <person name="Patil P.P."/>
            <person name="Chaudhry V."/>
            <person name="Patil P.B."/>
        </authorList>
    </citation>
    <scope>NUCLEOTIDE SEQUENCE [LARGE SCALE GENOMIC DNA]</scope>
    <source>
        <strain evidence="3 6">RSA11</strain>
    </source>
</reference>
<dbReference type="EMBL" id="LNQL01000001">
    <property type="protein sequence ID" value="KSU50748.1"/>
    <property type="molecule type" value="Genomic_DNA"/>
</dbReference>
<evidence type="ECO:0000313" key="3">
    <source>
        <dbReference type="EMBL" id="KTR28427.1"/>
    </source>
</evidence>
<keyword evidence="1" id="KW-1133">Transmembrane helix</keyword>
<dbReference type="RefSeq" id="WP_029341982.1">
    <property type="nucleotide sequence ID" value="NZ_FMYN01000001.1"/>
</dbReference>
<name>A0A0V8GKH1_9BACL</name>
<dbReference type="OrthoDB" id="2357331at2"/>
<dbReference type="EMBL" id="LDQV01000006">
    <property type="protein sequence ID" value="KTR28427.1"/>
    <property type="molecule type" value="Genomic_DNA"/>
</dbReference>
<feature type="transmembrane region" description="Helical" evidence="1">
    <location>
        <begin position="6"/>
        <end position="23"/>
    </location>
</feature>
<reference evidence="2 5" key="1">
    <citation type="journal article" date="2015" name="Int. J. Syst. Evol. Microbiol.">
        <title>Exiguobacterium enclense sp. nov., isolated from sediment.</title>
        <authorList>
            <person name="Dastager S.G."/>
            <person name="Mawlankar R."/>
            <person name="Sonalkar V.V."/>
            <person name="Thorat M.N."/>
            <person name="Mual P."/>
            <person name="Verma A."/>
            <person name="Krishnamurthi S."/>
            <person name="Tang S.K."/>
            <person name="Li W.J."/>
        </authorList>
    </citation>
    <scope>NUCLEOTIDE SEQUENCE [LARGE SCALE GENOMIC DNA]</scope>
    <source>
        <strain evidence="2 5">NIO-1109</strain>
    </source>
</reference>
<keyword evidence="1" id="KW-0472">Membrane</keyword>